<evidence type="ECO:0000313" key="3">
    <source>
        <dbReference type="Proteomes" id="UP001595858"/>
    </source>
</evidence>
<protein>
    <recommendedName>
        <fullName evidence="4">EcsC family protein</fullName>
    </recommendedName>
</protein>
<comment type="caution">
    <text evidence="2">The sequence shown here is derived from an EMBL/GenBank/DDBJ whole genome shotgun (WGS) entry which is preliminary data.</text>
</comment>
<feature type="compositionally biased region" description="Gly residues" evidence="1">
    <location>
        <begin position="18"/>
        <end position="27"/>
    </location>
</feature>
<feature type="region of interest" description="Disordered" evidence="1">
    <location>
        <begin position="280"/>
        <end position="307"/>
    </location>
</feature>
<accession>A0ABV9SN95</accession>
<reference evidence="3" key="1">
    <citation type="journal article" date="2019" name="Int. J. Syst. Evol. Microbiol.">
        <title>The Global Catalogue of Microorganisms (GCM) 10K type strain sequencing project: providing services to taxonomists for standard genome sequencing and annotation.</title>
        <authorList>
            <consortium name="The Broad Institute Genomics Platform"/>
            <consortium name="The Broad Institute Genome Sequencing Center for Infectious Disease"/>
            <person name="Wu L."/>
            <person name="Ma J."/>
        </authorList>
    </citation>
    <scope>NUCLEOTIDE SEQUENCE [LARGE SCALE GENOMIC DNA]</scope>
    <source>
        <strain evidence="3">CGMCC 4.7304</strain>
    </source>
</reference>
<evidence type="ECO:0000256" key="1">
    <source>
        <dbReference type="SAM" id="MobiDB-lite"/>
    </source>
</evidence>
<evidence type="ECO:0008006" key="4">
    <source>
        <dbReference type="Google" id="ProtNLM"/>
    </source>
</evidence>
<dbReference type="Proteomes" id="UP001595858">
    <property type="component" value="Unassembled WGS sequence"/>
</dbReference>
<sequence>MAEDTGDREETGPRPQAGGDGAGGAAGDAGSTAPGTEVAAVAEDDIGVLVGELLDEEGADPRRRAGLLGRLAAALTARARSARAGGAASGRWLADVFANEIAPRIPVRDRETLIRHHSGLAGEELADALVRNAAHATTGVGAAGGALAAVQFTAPPLLLTAPAQIVAETVVVASVEVKLIAELHEVYGQPAPGTSLQRTTGYLASWARKRGIDPLSAAQSLSATLGAAAKAALRRRLLRTLGRHLSTLGPYLTGAVAGGALNRAATRALATSVRADLRAQGLPPASGRGGVGAGADGSARELPRGGR</sequence>
<organism evidence="2 3">
    <name type="scientific">Streptomonospora arabica</name>
    <dbReference type="NCBI Taxonomy" id="412417"/>
    <lineage>
        <taxon>Bacteria</taxon>
        <taxon>Bacillati</taxon>
        <taxon>Actinomycetota</taxon>
        <taxon>Actinomycetes</taxon>
        <taxon>Streptosporangiales</taxon>
        <taxon>Nocardiopsidaceae</taxon>
        <taxon>Streptomonospora</taxon>
    </lineage>
</organism>
<feature type="compositionally biased region" description="Basic and acidic residues" evidence="1">
    <location>
        <begin position="298"/>
        <end position="307"/>
    </location>
</feature>
<dbReference type="RefSeq" id="WP_344146622.1">
    <property type="nucleotide sequence ID" value="NZ_BAAAQI010000017.1"/>
</dbReference>
<dbReference type="EMBL" id="JBHSIY010000012">
    <property type="protein sequence ID" value="MFC4868040.1"/>
    <property type="molecule type" value="Genomic_DNA"/>
</dbReference>
<name>A0ABV9SN95_9ACTN</name>
<feature type="region of interest" description="Disordered" evidence="1">
    <location>
        <begin position="1"/>
        <end position="36"/>
    </location>
</feature>
<evidence type="ECO:0000313" key="2">
    <source>
        <dbReference type="EMBL" id="MFC4868040.1"/>
    </source>
</evidence>
<gene>
    <name evidence="2" type="ORF">ACFPCZ_15500</name>
</gene>
<keyword evidence="3" id="KW-1185">Reference proteome</keyword>
<proteinExistence type="predicted"/>